<comment type="subcellular location">
    <subcellularLocation>
        <location evidence="1 9">Cell inner membrane</location>
        <topology evidence="1 9">Single-pass membrane protein</topology>
    </subcellularLocation>
</comment>
<sequence>MSRQETSELEWRKYAVIGYAIIFATFGVGGGWAAITKLDRAVVAPGYIAVENNRKTVQHFEGGIVDETLVKEGSHVKSGQILMRLQKTAAQANSELFKSQLRSSLALEARLIAEREEKDTIAWPPEFANAAEDPALAKLVEDETARFDERRASIKGQFQILEAKIEQLNNEIQGIQIEKNATEGQVKYINEELVSLRRLLSRQLVPANRVFAMERERTRLEGVIGKTISDTARAQAGINEMRVQIAQIKQKFHEEVANALLEVRQKIADYRQRIIVAQDVLRRIDVIAPRAGTVQNLRVFTVGQVVRSGESLLDIVPDDERLIVEAQISTTDIDSVHEGQKAEIRFPAFHSRTLPVMTGVLESISRDRMVDEGTKQAFYRAIISISKADIPEEYRSRLQAGMPAEVIVSGGERTALDYFVSPLASSLRKTFIEQ</sequence>
<keyword evidence="5 9" id="KW-0997">Cell inner membrane</keyword>
<evidence type="ECO:0000256" key="1">
    <source>
        <dbReference type="ARBA" id="ARBA00004377"/>
    </source>
</evidence>
<evidence type="ECO:0000256" key="8">
    <source>
        <dbReference type="ARBA" id="ARBA00023136"/>
    </source>
</evidence>
<evidence type="ECO:0000313" key="14">
    <source>
        <dbReference type="Proteomes" id="UP001144323"/>
    </source>
</evidence>
<dbReference type="EMBL" id="BSEC01000001">
    <property type="protein sequence ID" value="GLI93906.1"/>
    <property type="molecule type" value="Genomic_DNA"/>
</dbReference>
<keyword evidence="6 9" id="KW-0812">Transmembrane</keyword>
<accession>A0A9W6LSX5</accession>
<dbReference type="InterPro" id="IPR050739">
    <property type="entry name" value="MFP"/>
</dbReference>
<evidence type="ECO:0000259" key="12">
    <source>
        <dbReference type="Pfam" id="PF26002"/>
    </source>
</evidence>
<feature type="domain" description="AprE-like beta-barrel" evidence="12">
    <location>
        <begin position="322"/>
        <end position="409"/>
    </location>
</feature>
<evidence type="ECO:0000256" key="10">
    <source>
        <dbReference type="SAM" id="Coils"/>
    </source>
</evidence>
<dbReference type="PRINTS" id="PR01490">
    <property type="entry name" value="RTXTOXIND"/>
</dbReference>
<dbReference type="GO" id="GO:0005886">
    <property type="term" value="C:plasma membrane"/>
    <property type="evidence" value="ECO:0007669"/>
    <property type="project" value="UniProtKB-SubCell"/>
</dbReference>
<gene>
    <name evidence="13" type="ORF">LMG27198_28980</name>
</gene>
<dbReference type="SUPFAM" id="SSF111369">
    <property type="entry name" value="HlyD-like secretion proteins"/>
    <property type="match status" value="1"/>
</dbReference>
<keyword evidence="4 9" id="KW-1003">Cell membrane</keyword>
<evidence type="ECO:0000256" key="5">
    <source>
        <dbReference type="ARBA" id="ARBA00022519"/>
    </source>
</evidence>
<keyword evidence="10" id="KW-0175">Coiled coil</keyword>
<dbReference type="RefSeq" id="WP_281803941.1">
    <property type="nucleotide sequence ID" value="NZ_BSEC01000001.1"/>
</dbReference>
<protein>
    <recommendedName>
        <fullName evidence="9">Membrane fusion protein (MFP) family protein</fullName>
    </recommendedName>
</protein>
<proteinExistence type="inferred from homology"/>
<evidence type="ECO:0000313" key="13">
    <source>
        <dbReference type="EMBL" id="GLI93906.1"/>
    </source>
</evidence>
<dbReference type="InterPro" id="IPR010129">
    <property type="entry name" value="T1SS_HlyD"/>
</dbReference>
<dbReference type="Gene3D" id="2.40.30.170">
    <property type="match status" value="1"/>
</dbReference>
<dbReference type="NCBIfam" id="TIGR01843">
    <property type="entry name" value="type_I_hlyD"/>
    <property type="match status" value="1"/>
</dbReference>
<keyword evidence="14" id="KW-1185">Reference proteome</keyword>
<dbReference type="InterPro" id="IPR058982">
    <property type="entry name" value="Beta-barrel_AprE"/>
</dbReference>
<dbReference type="PANTHER" id="PTHR30386">
    <property type="entry name" value="MEMBRANE FUSION SUBUNIT OF EMRAB-TOLC MULTIDRUG EFFLUX PUMP"/>
    <property type="match status" value="1"/>
</dbReference>
<dbReference type="PANTHER" id="PTHR30386:SF17">
    <property type="entry name" value="ALKALINE PROTEASE SECRETION PROTEIN APRE"/>
    <property type="match status" value="1"/>
</dbReference>
<feature type="coiled-coil region" evidence="10">
    <location>
        <begin position="151"/>
        <end position="185"/>
    </location>
</feature>
<keyword evidence="3 9" id="KW-0813">Transport</keyword>
<evidence type="ECO:0000256" key="6">
    <source>
        <dbReference type="ARBA" id="ARBA00022692"/>
    </source>
</evidence>
<evidence type="ECO:0000256" key="2">
    <source>
        <dbReference type="ARBA" id="ARBA00009477"/>
    </source>
</evidence>
<dbReference type="AlphaFoldDB" id="A0A9W6LSX5"/>
<dbReference type="Pfam" id="PF25994">
    <property type="entry name" value="HH_AprE"/>
    <property type="match status" value="1"/>
</dbReference>
<dbReference type="Pfam" id="PF26002">
    <property type="entry name" value="Beta-barrel_AprE"/>
    <property type="match status" value="1"/>
</dbReference>
<evidence type="ECO:0000256" key="9">
    <source>
        <dbReference type="RuleBase" id="RU365093"/>
    </source>
</evidence>
<dbReference type="InterPro" id="IPR058781">
    <property type="entry name" value="HH_AprE-like"/>
</dbReference>
<dbReference type="Gene3D" id="2.40.50.100">
    <property type="match status" value="1"/>
</dbReference>
<dbReference type="GO" id="GO:0015031">
    <property type="term" value="P:protein transport"/>
    <property type="evidence" value="ECO:0007669"/>
    <property type="project" value="InterPro"/>
</dbReference>
<organism evidence="13 14">
    <name type="scientific">Methylocystis echinoides</name>
    <dbReference type="NCBI Taxonomy" id="29468"/>
    <lineage>
        <taxon>Bacteria</taxon>
        <taxon>Pseudomonadati</taxon>
        <taxon>Pseudomonadota</taxon>
        <taxon>Alphaproteobacteria</taxon>
        <taxon>Hyphomicrobiales</taxon>
        <taxon>Methylocystaceae</taxon>
        <taxon>Methylocystis</taxon>
    </lineage>
</organism>
<reference evidence="13" key="1">
    <citation type="journal article" date="2023" name="Int. J. Syst. Evol. Microbiol.">
        <title>Methylocystis iwaonis sp. nov., a type II methane-oxidizing bacterium from surface soil of a rice paddy field in Japan, and emended description of the genus Methylocystis (ex Whittenbury et al. 1970) Bowman et al. 1993.</title>
        <authorList>
            <person name="Kaise H."/>
            <person name="Sawadogo J.B."/>
            <person name="Alam M.S."/>
            <person name="Ueno C."/>
            <person name="Dianou D."/>
            <person name="Shinjo R."/>
            <person name="Asakawa S."/>
        </authorList>
    </citation>
    <scope>NUCLEOTIDE SEQUENCE</scope>
    <source>
        <strain evidence="13">LMG27198</strain>
    </source>
</reference>
<dbReference type="Proteomes" id="UP001144323">
    <property type="component" value="Unassembled WGS sequence"/>
</dbReference>
<evidence type="ECO:0000256" key="4">
    <source>
        <dbReference type="ARBA" id="ARBA00022475"/>
    </source>
</evidence>
<feature type="domain" description="AprE-like long alpha-helical hairpin" evidence="11">
    <location>
        <begin position="90"/>
        <end position="280"/>
    </location>
</feature>
<keyword evidence="8 9" id="KW-0472">Membrane</keyword>
<evidence type="ECO:0000256" key="3">
    <source>
        <dbReference type="ARBA" id="ARBA00022448"/>
    </source>
</evidence>
<comment type="similarity">
    <text evidence="2 9">Belongs to the membrane fusion protein (MFP) (TC 8.A.1) family.</text>
</comment>
<name>A0A9W6LSX5_9HYPH</name>
<feature type="transmembrane region" description="Helical" evidence="9">
    <location>
        <begin position="14"/>
        <end position="35"/>
    </location>
</feature>
<comment type="caution">
    <text evidence="13">The sequence shown here is derived from an EMBL/GenBank/DDBJ whole genome shotgun (WGS) entry which is preliminary data.</text>
</comment>
<evidence type="ECO:0000259" key="11">
    <source>
        <dbReference type="Pfam" id="PF25994"/>
    </source>
</evidence>
<evidence type="ECO:0000256" key="7">
    <source>
        <dbReference type="ARBA" id="ARBA00022989"/>
    </source>
</evidence>
<keyword evidence="7 9" id="KW-1133">Transmembrane helix</keyword>